<evidence type="ECO:0000313" key="7">
    <source>
        <dbReference type="Proteomes" id="UP001254165"/>
    </source>
</evidence>
<evidence type="ECO:0000256" key="1">
    <source>
        <dbReference type="ARBA" id="ARBA00022598"/>
    </source>
</evidence>
<sequence length="706" mass="75599">MTQDVLTSLIRPRSVAVIGASTQPGKIGYTVVKNLIEGGFSGRIYPVNPNASELLGLKVYPNVTAIPDSVDAAIITIPAKAVLPAIEECGQKGVKGLIIITSGFSEVGQKDLEQALVETAHRYGMRILGPNIVGVLSNTDRFNGSFAPFLPLPGKASLVSQSGALLIAIDAATFIRRVGFDKLISIGNMSDVDFSDLITWLDQDENTSCISLYIEGFKEGRRFIEAARNARKPIIALKAGVSAHGAAAAASHTGSLAGAARVYGAAFQQAGVVQASDLDNLFDRTLALSLQPPMRGDHLLIITNGGGVGVLATDAAEKYGLPLQFAPADLQNELRQYMPEFGSPKNPVDLTGMAGADWYFDAIRHALPHSWVDGLAVLYCETAMTDPQEIAESIRRAVDESGVTDKPVAVSFVGGERSEDAMRWLVEHGIPAYGAPDIAVNALAALREFARMKETLSENFATCDANNPERARQIIAHARAEGRDVLTEIEAKEVFAAYNLPVAETRLATSEQEAVQIAHEIGYPVVMKIVSPDIIHKSDAGGVKVNIKDDAGVREAYRTILNNAKSYKPDARIHGIAVQEMAPWGTEVILGSVNDPTFGPTVMFGLGGIFVEVLKDVTFRVAPVSATQAQRMLDEIRGAPVLAGVRGEGPRDRQALAETICRYATMILDLADEVSESDANPVLVYEIGKGVKVVDARIILKKKPLK</sequence>
<accession>A0ABU3NJ86</accession>
<dbReference type="InterPro" id="IPR011761">
    <property type="entry name" value="ATP-grasp"/>
</dbReference>
<keyword evidence="1 6" id="KW-0436">Ligase</keyword>
<dbReference type="SUPFAM" id="SSF52210">
    <property type="entry name" value="Succinyl-CoA synthetase domains"/>
    <property type="match status" value="2"/>
</dbReference>
<dbReference type="InterPro" id="IPR051538">
    <property type="entry name" value="Acyl-CoA_Synth/Transferase"/>
</dbReference>
<dbReference type="Pfam" id="PF13607">
    <property type="entry name" value="Succ_CoA_lig"/>
    <property type="match status" value="1"/>
</dbReference>
<dbReference type="InterPro" id="IPR043938">
    <property type="entry name" value="Ligase_CoA_dom"/>
</dbReference>
<dbReference type="PANTHER" id="PTHR43334:SF1">
    <property type="entry name" value="3-HYDROXYPROPIONATE--COA LIGASE [ADP-FORMING]"/>
    <property type="match status" value="1"/>
</dbReference>
<dbReference type="PROSITE" id="PS50975">
    <property type="entry name" value="ATP_GRASP"/>
    <property type="match status" value="1"/>
</dbReference>
<dbReference type="GO" id="GO:0016874">
    <property type="term" value="F:ligase activity"/>
    <property type="evidence" value="ECO:0007669"/>
    <property type="project" value="UniProtKB-KW"/>
</dbReference>
<name>A0ABU3NJ86_9CHLR</name>
<feature type="domain" description="ATP-grasp" evidence="5">
    <location>
        <begin position="492"/>
        <end position="528"/>
    </location>
</feature>
<keyword evidence="7" id="KW-1185">Reference proteome</keyword>
<dbReference type="InterPro" id="IPR032875">
    <property type="entry name" value="Succ_CoA_lig_flav_dom"/>
</dbReference>
<dbReference type="Pfam" id="PF13549">
    <property type="entry name" value="ATP-grasp_5"/>
    <property type="match status" value="1"/>
</dbReference>
<gene>
    <name evidence="6" type="ORF">QYE77_01510</name>
</gene>
<dbReference type="PANTHER" id="PTHR43334">
    <property type="entry name" value="ACETATE--COA LIGASE [ADP-FORMING]"/>
    <property type="match status" value="1"/>
</dbReference>
<evidence type="ECO:0000256" key="3">
    <source>
        <dbReference type="ARBA" id="ARBA00022840"/>
    </source>
</evidence>
<dbReference type="Gene3D" id="3.40.50.720">
    <property type="entry name" value="NAD(P)-binding Rossmann-like Domain"/>
    <property type="match status" value="1"/>
</dbReference>
<evidence type="ECO:0000259" key="5">
    <source>
        <dbReference type="PROSITE" id="PS50975"/>
    </source>
</evidence>
<dbReference type="InterPro" id="IPR016102">
    <property type="entry name" value="Succinyl-CoA_synth-like"/>
</dbReference>
<dbReference type="SUPFAM" id="SSF56059">
    <property type="entry name" value="Glutathione synthetase ATP-binding domain-like"/>
    <property type="match status" value="1"/>
</dbReference>
<evidence type="ECO:0000256" key="2">
    <source>
        <dbReference type="ARBA" id="ARBA00022741"/>
    </source>
</evidence>
<protein>
    <submittedName>
        <fullName evidence="6">Acetate--CoA ligase family protein</fullName>
    </submittedName>
</protein>
<dbReference type="SMART" id="SM00881">
    <property type="entry name" value="CoA_binding"/>
    <property type="match status" value="1"/>
</dbReference>
<keyword evidence="2 4" id="KW-0547">Nucleotide-binding</keyword>
<evidence type="ECO:0000313" key="6">
    <source>
        <dbReference type="EMBL" id="MDT8896924.1"/>
    </source>
</evidence>
<dbReference type="SUPFAM" id="SSF51735">
    <property type="entry name" value="NAD(P)-binding Rossmann-fold domains"/>
    <property type="match status" value="1"/>
</dbReference>
<dbReference type="InterPro" id="IPR003781">
    <property type="entry name" value="CoA-bd"/>
</dbReference>
<dbReference type="Proteomes" id="UP001254165">
    <property type="component" value="Unassembled WGS sequence"/>
</dbReference>
<dbReference type="Gene3D" id="3.40.50.261">
    <property type="entry name" value="Succinyl-CoA synthetase domains"/>
    <property type="match status" value="2"/>
</dbReference>
<dbReference type="Pfam" id="PF13380">
    <property type="entry name" value="CoA_binding_2"/>
    <property type="match status" value="1"/>
</dbReference>
<reference evidence="6 7" key="1">
    <citation type="submission" date="2023-07" db="EMBL/GenBank/DDBJ databases">
        <title>Novel species of Thermanaerothrix with wide hydrolytic capabilities.</title>
        <authorList>
            <person name="Zayulina K.S."/>
            <person name="Podosokorskaya O.A."/>
            <person name="Elcheninov A.G."/>
        </authorList>
    </citation>
    <scope>NUCLEOTIDE SEQUENCE [LARGE SCALE GENOMIC DNA]</scope>
    <source>
        <strain evidence="6 7">4228-RoL</strain>
    </source>
</reference>
<keyword evidence="3 4" id="KW-0067">ATP-binding</keyword>
<proteinExistence type="predicted"/>
<dbReference type="EMBL" id="JAUHMF010000001">
    <property type="protein sequence ID" value="MDT8896924.1"/>
    <property type="molecule type" value="Genomic_DNA"/>
</dbReference>
<dbReference type="Pfam" id="PF19045">
    <property type="entry name" value="Ligase_CoA_2"/>
    <property type="match status" value="1"/>
</dbReference>
<dbReference type="RefSeq" id="WP_315623575.1">
    <property type="nucleotide sequence ID" value="NZ_JAUHMF010000001.1"/>
</dbReference>
<comment type="caution">
    <text evidence="6">The sequence shown here is derived from an EMBL/GenBank/DDBJ whole genome shotgun (WGS) entry which is preliminary data.</text>
</comment>
<dbReference type="Gene3D" id="3.30.1490.20">
    <property type="entry name" value="ATP-grasp fold, A domain"/>
    <property type="match status" value="1"/>
</dbReference>
<organism evidence="6 7">
    <name type="scientific">Thermanaerothrix solaris</name>
    <dbReference type="NCBI Taxonomy" id="3058434"/>
    <lineage>
        <taxon>Bacteria</taxon>
        <taxon>Bacillati</taxon>
        <taxon>Chloroflexota</taxon>
        <taxon>Anaerolineae</taxon>
        <taxon>Anaerolineales</taxon>
        <taxon>Anaerolineaceae</taxon>
        <taxon>Thermanaerothrix</taxon>
    </lineage>
</organism>
<evidence type="ECO:0000256" key="4">
    <source>
        <dbReference type="PROSITE-ProRule" id="PRU00409"/>
    </source>
</evidence>
<dbReference type="InterPro" id="IPR013815">
    <property type="entry name" value="ATP_grasp_subdomain_1"/>
</dbReference>
<dbReference type="InterPro" id="IPR036291">
    <property type="entry name" value="NAD(P)-bd_dom_sf"/>
</dbReference>
<dbReference type="Gene3D" id="3.30.470.20">
    <property type="entry name" value="ATP-grasp fold, B domain"/>
    <property type="match status" value="1"/>
</dbReference>